<feature type="region of interest" description="Disordered" evidence="1">
    <location>
        <begin position="131"/>
        <end position="156"/>
    </location>
</feature>
<evidence type="ECO:0000256" key="2">
    <source>
        <dbReference type="SAM" id="SignalP"/>
    </source>
</evidence>
<keyword evidence="4" id="KW-1185">Reference proteome</keyword>
<feature type="compositionally biased region" description="Basic and acidic residues" evidence="1">
    <location>
        <begin position="131"/>
        <end position="153"/>
    </location>
</feature>
<evidence type="ECO:0000256" key="1">
    <source>
        <dbReference type="SAM" id="MobiDB-lite"/>
    </source>
</evidence>
<proteinExistence type="predicted"/>
<evidence type="ECO:0000313" key="4">
    <source>
        <dbReference type="Proteomes" id="UP000549394"/>
    </source>
</evidence>
<evidence type="ECO:0000313" key="3">
    <source>
        <dbReference type="EMBL" id="CAD5113811.1"/>
    </source>
</evidence>
<name>A0A7I8VDQ6_9ANNE</name>
<keyword evidence="2" id="KW-0732">Signal</keyword>
<dbReference type="Proteomes" id="UP000549394">
    <property type="component" value="Unassembled WGS sequence"/>
</dbReference>
<feature type="signal peptide" evidence="2">
    <location>
        <begin position="1"/>
        <end position="18"/>
    </location>
</feature>
<reference evidence="3 4" key="1">
    <citation type="submission" date="2020-08" db="EMBL/GenBank/DDBJ databases">
        <authorList>
            <person name="Hejnol A."/>
        </authorList>
    </citation>
    <scope>NUCLEOTIDE SEQUENCE [LARGE SCALE GENOMIC DNA]</scope>
</reference>
<organism evidence="3 4">
    <name type="scientific">Dimorphilus gyrociliatus</name>
    <dbReference type="NCBI Taxonomy" id="2664684"/>
    <lineage>
        <taxon>Eukaryota</taxon>
        <taxon>Metazoa</taxon>
        <taxon>Spiralia</taxon>
        <taxon>Lophotrochozoa</taxon>
        <taxon>Annelida</taxon>
        <taxon>Polychaeta</taxon>
        <taxon>Polychaeta incertae sedis</taxon>
        <taxon>Dinophilidae</taxon>
        <taxon>Dimorphilus</taxon>
    </lineage>
</organism>
<gene>
    <name evidence="3" type="ORF">DGYR_LOCUS2744</name>
</gene>
<feature type="chain" id="PRO_5029692759" evidence="2">
    <location>
        <begin position="19"/>
        <end position="175"/>
    </location>
</feature>
<protein>
    <submittedName>
        <fullName evidence="3">Uncharacterized protein</fullName>
    </submittedName>
</protein>
<dbReference type="AlphaFoldDB" id="A0A7I8VDQ6"/>
<accession>A0A7I8VDQ6</accession>
<dbReference type="EMBL" id="CAJFCJ010000004">
    <property type="protein sequence ID" value="CAD5113811.1"/>
    <property type="molecule type" value="Genomic_DNA"/>
</dbReference>
<dbReference type="OrthoDB" id="6054663at2759"/>
<comment type="caution">
    <text evidence="3">The sequence shown here is derived from an EMBL/GenBank/DDBJ whole genome shotgun (WGS) entry which is preliminary data.</text>
</comment>
<sequence length="175" mass="20238">MMTSLFFVLACLLSLGSLQEQENCNRALCGACHLFLSVPQNECCTQPETAQLCGRCLNGAENCDIDKRSSSFWDKRAKFMLGKRPSEFWEKRAKFMLGKRGPAFWDDEEKRAKFMLGKRAKFMLGKRSQFWDKRSDSSAFWEDEKEKKSKRDASAASRMLMDKKQKFMLGKRADV</sequence>